<name>A0AAW0R118_9PEZI</name>
<reference evidence="2 3" key="1">
    <citation type="submission" date="2023-01" db="EMBL/GenBank/DDBJ databases">
        <title>Analysis of 21 Apiospora genomes using comparative genomics revels a genus with tremendous synthesis potential of carbohydrate active enzymes and secondary metabolites.</title>
        <authorList>
            <person name="Sorensen T."/>
        </authorList>
    </citation>
    <scope>NUCLEOTIDE SEQUENCE [LARGE SCALE GENOMIC DNA]</scope>
    <source>
        <strain evidence="2 3">CBS 117206</strain>
    </source>
</reference>
<keyword evidence="3" id="KW-1185">Reference proteome</keyword>
<dbReference type="EMBL" id="JAQQWP010000004">
    <property type="protein sequence ID" value="KAK8120944.1"/>
    <property type="molecule type" value="Genomic_DNA"/>
</dbReference>
<feature type="compositionally biased region" description="Low complexity" evidence="1">
    <location>
        <begin position="1"/>
        <end position="19"/>
    </location>
</feature>
<organism evidence="2 3">
    <name type="scientific">Apiospora kogelbergensis</name>
    <dbReference type="NCBI Taxonomy" id="1337665"/>
    <lineage>
        <taxon>Eukaryota</taxon>
        <taxon>Fungi</taxon>
        <taxon>Dikarya</taxon>
        <taxon>Ascomycota</taxon>
        <taxon>Pezizomycotina</taxon>
        <taxon>Sordariomycetes</taxon>
        <taxon>Xylariomycetidae</taxon>
        <taxon>Amphisphaeriales</taxon>
        <taxon>Apiosporaceae</taxon>
        <taxon>Apiospora</taxon>
    </lineage>
</organism>
<accession>A0AAW0R118</accession>
<dbReference type="Proteomes" id="UP001392437">
    <property type="component" value="Unassembled WGS sequence"/>
</dbReference>
<evidence type="ECO:0000313" key="2">
    <source>
        <dbReference type="EMBL" id="KAK8120944.1"/>
    </source>
</evidence>
<proteinExistence type="predicted"/>
<sequence>MVARTTSTTGTTTDSSTASAQPSLHEVKAMVSEAAKLHSDNDAAAQLGELGPQDNYIISCEDSYIEAYMCWYYNNTHCYSGQLTSDAPKCLKDCQCVKWKESYWGPGNDGDRKLPIHAPTNSESSRV</sequence>
<gene>
    <name evidence="2" type="ORF">PG999_005064</name>
</gene>
<dbReference type="AlphaFoldDB" id="A0AAW0R118"/>
<feature type="region of interest" description="Disordered" evidence="1">
    <location>
        <begin position="103"/>
        <end position="127"/>
    </location>
</feature>
<comment type="caution">
    <text evidence="2">The sequence shown here is derived from an EMBL/GenBank/DDBJ whole genome shotgun (WGS) entry which is preliminary data.</text>
</comment>
<evidence type="ECO:0000256" key="1">
    <source>
        <dbReference type="SAM" id="MobiDB-lite"/>
    </source>
</evidence>
<protein>
    <submittedName>
        <fullName evidence="2">Uncharacterized protein</fullName>
    </submittedName>
</protein>
<evidence type="ECO:0000313" key="3">
    <source>
        <dbReference type="Proteomes" id="UP001392437"/>
    </source>
</evidence>
<feature type="region of interest" description="Disordered" evidence="1">
    <location>
        <begin position="1"/>
        <end position="24"/>
    </location>
</feature>